<dbReference type="STRING" id="279058.LT85_1882"/>
<organism evidence="1 2">
    <name type="scientific">Collimonas arenae</name>
    <dbReference type="NCBI Taxonomy" id="279058"/>
    <lineage>
        <taxon>Bacteria</taxon>
        <taxon>Pseudomonadati</taxon>
        <taxon>Pseudomonadota</taxon>
        <taxon>Betaproteobacteria</taxon>
        <taxon>Burkholderiales</taxon>
        <taxon>Oxalobacteraceae</taxon>
        <taxon>Collimonas</taxon>
    </lineage>
</organism>
<gene>
    <name evidence="1" type="ORF">LT85_1882</name>
</gene>
<reference evidence="2" key="1">
    <citation type="journal article" date="2014" name="Soil Biol. Biochem.">
        <title>Structure and function of bacterial communities in ageing soils: Insights from the Mendocino ecological staircase.</title>
        <authorList>
            <person name="Uroz S."/>
            <person name="Tech J.J."/>
            <person name="Sawaya N.A."/>
            <person name="Frey-Klett P."/>
            <person name="Leveau J.H.J."/>
        </authorList>
    </citation>
    <scope>NUCLEOTIDE SEQUENCE [LARGE SCALE GENOMIC DNA]</scope>
    <source>
        <strain evidence="2">Cal35</strain>
    </source>
</reference>
<dbReference type="RefSeq" id="WP_038487813.1">
    <property type="nucleotide sequence ID" value="NZ_CP009962.1"/>
</dbReference>
<dbReference type="EMBL" id="CP009962">
    <property type="protein sequence ID" value="AIY41040.1"/>
    <property type="molecule type" value="Genomic_DNA"/>
</dbReference>
<evidence type="ECO:0000313" key="2">
    <source>
        <dbReference type="Proteomes" id="UP000030302"/>
    </source>
</evidence>
<sequence length="410" mass="46324">MSDKNRHIEIVDKRPFFEKALSFGVQNHIIDQEKRRAIIADGAKGTVQVAAHFGTSHLHTDLENARQRIVNLVSLYLEHTHSGDLRKAAESLRDNTFLSHSRGGNEMLKTLHAMPESAIFGDSKAQPVKEFQDERTLAKPFSLNAYRKERQAREEAATTIAAALWFARNMHLPQSSLDFVGAETIIRTALLVRLGLGDEFPNRTEFAKLINAIRTKNAAGGKLKFPKKILDDLPPEYREVAEKIRREIEKHDAPLMADASMALDVLLNLVEARYFVLESDMEDIGDFDALVSKEWHKVTKGKEDPYSRLTVFMCIAAGAKPKTTVSESEARALIRQVRQHGFDNDAVSAFIKDAAPFEIKDNLLSLWSEEFLPDAEEYLVDDSDPKYTRAMKFLKENCNIKTKDAGKEKK</sequence>
<dbReference type="AlphaFoldDB" id="A0A0A1FB92"/>
<protein>
    <submittedName>
        <fullName evidence="1">Uncharacterized protein</fullName>
    </submittedName>
</protein>
<accession>A0A0A1FB92</accession>
<dbReference type="HOGENOM" id="CLU_635577_0_0_4"/>
<dbReference type="OrthoDB" id="9177834at2"/>
<evidence type="ECO:0000313" key="1">
    <source>
        <dbReference type="EMBL" id="AIY41040.1"/>
    </source>
</evidence>
<name>A0A0A1FB92_9BURK</name>
<dbReference type="KEGG" id="care:LT85_1882"/>
<keyword evidence="2" id="KW-1185">Reference proteome</keyword>
<proteinExistence type="predicted"/>
<dbReference type="Proteomes" id="UP000030302">
    <property type="component" value="Chromosome"/>
</dbReference>